<accession>A0ABX2MAI0</accession>
<feature type="transmembrane region" description="Helical" evidence="1">
    <location>
        <begin position="117"/>
        <end position="138"/>
    </location>
</feature>
<feature type="transmembrane region" description="Helical" evidence="1">
    <location>
        <begin position="82"/>
        <end position="105"/>
    </location>
</feature>
<protein>
    <submittedName>
        <fullName evidence="2">Uncharacterized protein</fullName>
    </submittedName>
</protein>
<keyword evidence="1" id="KW-1133">Transmembrane helix</keyword>
<evidence type="ECO:0000313" key="3">
    <source>
        <dbReference type="Proteomes" id="UP000573001"/>
    </source>
</evidence>
<feature type="transmembrane region" description="Helical" evidence="1">
    <location>
        <begin position="315"/>
        <end position="333"/>
    </location>
</feature>
<feature type="transmembrane region" description="Helical" evidence="1">
    <location>
        <begin position="31"/>
        <end position="52"/>
    </location>
</feature>
<reference evidence="2 3" key="1">
    <citation type="submission" date="2020-05" db="EMBL/GenBank/DDBJ databases">
        <title>Genome Sequencing of Type Strains.</title>
        <authorList>
            <person name="Lemaire J.F."/>
            <person name="Inderbitzin P."/>
            <person name="Gregorio O.A."/>
            <person name="Collins S.B."/>
            <person name="Wespe N."/>
            <person name="Knight-Connoni V."/>
        </authorList>
    </citation>
    <scope>NUCLEOTIDE SEQUENCE [LARGE SCALE GENOMIC DNA]</scope>
    <source>
        <strain evidence="2 3">ATCC 19096</strain>
    </source>
</reference>
<feature type="transmembrane region" description="Helical" evidence="1">
    <location>
        <begin position="261"/>
        <end position="287"/>
    </location>
</feature>
<proteinExistence type="predicted"/>
<feature type="transmembrane region" description="Helical" evidence="1">
    <location>
        <begin position="230"/>
        <end position="249"/>
    </location>
</feature>
<gene>
    <name evidence="2" type="ORF">HP507_13460</name>
</gene>
<dbReference type="RefSeq" id="WP_175352308.1">
    <property type="nucleotide sequence ID" value="NZ_JABMCE010000084.1"/>
</dbReference>
<evidence type="ECO:0000256" key="1">
    <source>
        <dbReference type="SAM" id="Phobius"/>
    </source>
</evidence>
<sequence length="353" mass="36211">MLNEQVNAVGKACIAAGADAEGLSRRRVGHAVVITIGLGVVSVIAGLTPWIVTGMRLPAPTLWDRPGGGVGARLVILPLNQYSAALLASLLLVGGAVAGISFRLLRRRKRLGLRRAHLFIIAGVVAGLQAAALVQTAVTALSAQRAHMNADPVLWATSASRFTVPQEYTVALLAGGALSIVLAAALLVLLASAPPGAALVAFAVAALAVGTWISGFVVPVGALATESSDAILTVVRWVPPLLVGCAIALRGIGSIRRFTSAIVSILVLWLGTAGVAAVVAILGRLAYRPSVTGLLGYVARVLINELGPRGEGPTLMVLVVIAVIGMTAARQILRLTPLSSRAVLNPKAVGRYH</sequence>
<feature type="transmembrane region" description="Helical" evidence="1">
    <location>
        <begin position="168"/>
        <end position="190"/>
    </location>
</feature>
<dbReference type="EMBL" id="JABMCE010000084">
    <property type="protein sequence ID" value="NUU14836.1"/>
    <property type="molecule type" value="Genomic_DNA"/>
</dbReference>
<keyword evidence="3" id="KW-1185">Reference proteome</keyword>
<keyword evidence="1" id="KW-0812">Transmembrane</keyword>
<name>A0ABX2MAI0_9MICO</name>
<organism evidence="2 3">
    <name type="scientific">Curtobacterium pusillum</name>
    <dbReference type="NCBI Taxonomy" id="69373"/>
    <lineage>
        <taxon>Bacteria</taxon>
        <taxon>Bacillati</taxon>
        <taxon>Actinomycetota</taxon>
        <taxon>Actinomycetes</taxon>
        <taxon>Micrococcales</taxon>
        <taxon>Microbacteriaceae</taxon>
        <taxon>Curtobacterium</taxon>
    </lineage>
</organism>
<feature type="transmembrane region" description="Helical" evidence="1">
    <location>
        <begin position="197"/>
        <end position="218"/>
    </location>
</feature>
<comment type="caution">
    <text evidence="2">The sequence shown here is derived from an EMBL/GenBank/DDBJ whole genome shotgun (WGS) entry which is preliminary data.</text>
</comment>
<dbReference type="Proteomes" id="UP000573001">
    <property type="component" value="Unassembled WGS sequence"/>
</dbReference>
<evidence type="ECO:0000313" key="2">
    <source>
        <dbReference type="EMBL" id="NUU14836.1"/>
    </source>
</evidence>
<keyword evidence="1" id="KW-0472">Membrane</keyword>